<feature type="region of interest" description="Disordered" evidence="2">
    <location>
        <begin position="168"/>
        <end position="194"/>
    </location>
</feature>
<accession>A0AAQ3QU49</accession>
<evidence type="ECO:0000259" key="3">
    <source>
        <dbReference type="PROSITE" id="PS51762"/>
    </source>
</evidence>
<keyword evidence="4" id="KW-0378">Hydrolase</keyword>
<feature type="domain" description="GH16" evidence="3">
    <location>
        <begin position="189"/>
        <end position="453"/>
    </location>
</feature>
<dbReference type="AlphaFoldDB" id="A0AAQ3QU49"/>
<evidence type="ECO:0000256" key="1">
    <source>
        <dbReference type="ARBA" id="ARBA00006865"/>
    </source>
</evidence>
<keyword evidence="5" id="KW-1185">Reference proteome</keyword>
<dbReference type="EMBL" id="CP136920">
    <property type="protein sequence ID" value="WOO40098.1"/>
    <property type="molecule type" value="Genomic_DNA"/>
</dbReference>
<dbReference type="SUPFAM" id="SSF49899">
    <property type="entry name" value="Concanavalin A-like lectins/glucanases"/>
    <property type="match status" value="1"/>
</dbReference>
<feature type="compositionally biased region" description="Basic and acidic residues" evidence="2">
    <location>
        <begin position="171"/>
        <end position="194"/>
    </location>
</feature>
<dbReference type="Gene3D" id="2.60.120.430">
    <property type="entry name" value="Galactose-binding lectin"/>
    <property type="match status" value="1"/>
</dbReference>
<evidence type="ECO:0000313" key="4">
    <source>
        <dbReference type="EMBL" id="WOO40098.1"/>
    </source>
</evidence>
<dbReference type="GO" id="GO:0004553">
    <property type="term" value="F:hydrolase activity, hydrolyzing O-glycosyl compounds"/>
    <property type="evidence" value="ECO:0007669"/>
    <property type="project" value="InterPro"/>
</dbReference>
<comment type="similarity">
    <text evidence="1">Belongs to the glycosyl hydrolase 16 family.</text>
</comment>
<proteinExistence type="inferred from homology"/>
<dbReference type="PANTHER" id="PTHR10963">
    <property type="entry name" value="GLYCOSYL HYDROLASE-RELATED"/>
    <property type="match status" value="1"/>
</dbReference>
<dbReference type="GO" id="GO:0005975">
    <property type="term" value="P:carbohydrate metabolic process"/>
    <property type="evidence" value="ECO:0007669"/>
    <property type="project" value="InterPro"/>
</dbReference>
<protein>
    <submittedName>
        <fullName evidence="4">Glycoside hydrolase family 16 protein</fullName>
    </submittedName>
</protein>
<dbReference type="RefSeq" id="WP_317832205.1">
    <property type="nucleotide sequence ID" value="NZ_CP136920.1"/>
</dbReference>
<evidence type="ECO:0000256" key="2">
    <source>
        <dbReference type="SAM" id="MobiDB-lite"/>
    </source>
</evidence>
<gene>
    <name evidence="4" type="ORF">RZN69_15865</name>
</gene>
<dbReference type="CDD" id="cd00413">
    <property type="entry name" value="Glyco_hydrolase_16"/>
    <property type="match status" value="1"/>
</dbReference>
<dbReference type="Pfam" id="PF00722">
    <property type="entry name" value="Glyco_hydro_16"/>
    <property type="match status" value="1"/>
</dbReference>
<name>A0AAQ3QU49_9BACT</name>
<organism evidence="4 5">
    <name type="scientific">Rubellicoccus peritrichatus</name>
    <dbReference type="NCBI Taxonomy" id="3080537"/>
    <lineage>
        <taxon>Bacteria</taxon>
        <taxon>Pseudomonadati</taxon>
        <taxon>Verrucomicrobiota</taxon>
        <taxon>Opitutia</taxon>
        <taxon>Puniceicoccales</taxon>
        <taxon>Cerasicoccaceae</taxon>
        <taxon>Rubellicoccus</taxon>
    </lineage>
</organism>
<dbReference type="PROSITE" id="PS51762">
    <property type="entry name" value="GH16_2"/>
    <property type="match status" value="1"/>
</dbReference>
<dbReference type="InterPro" id="IPR013320">
    <property type="entry name" value="ConA-like_dom_sf"/>
</dbReference>
<reference evidence="4 5" key="1">
    <citation type="submission" date="2023-10" db="EMBL/GenBank/DDBJ databases">
        <title>Rubellicoccus peritrichatus gen. nov., sp. nov., isolated from an algae of coral reef tank.</title>
        <authorList>
            <person name="Luo J."/>
        </authorList>
    </citation>
    <scope>NUCLEOTIDE SEQUENCE [LARGE SCALE GENOMIC DNA]</scope>
    <source>
        <strain evidence="4 5">CR14</strain>
    </source>
</reference>
<evidence type="ECO:0000313" key="5">
    <source>
        <dbReference type="Proteomes" id="UP001304300"/>
    </source>
</evidence>
<dbReference type="KEGG" id="puo:RZN69_15865"/>
<dbReference type="Gene3D" id="2.60.120.200">
    <property type="match status" value="1"/>
</dbReference>
<dbReference type="Proteomes" id="UP001304300">
    <property type="component" value="Chromosome"/>
</dbReference>
<dbReference type="PANTHER" id="PTHR10963:SF55">
    <property type="entry name" value="GLYCOSIDE HYDROLASE FAMILY 16 PROTEIN"/>
    <property type="match status" value="1"/>
</dbReference>
<sequence>MLVVLLDSKSELNAEQSGLSLLSISEGQGQGLMPYRAEVKLGESDATLLVSFEAGGYPRISFPCPDQGWDLSAYRGIELEVTNLEKKPVRCGLRVDNPGDEAEHFWNTETRLLEPGKTVKIRSVFGQNNGRPAYRLDASRITAYQFFLISPKEAVAIRLGEPRAYGVASEEQSRRFSEPEDRQRSIEPEDWLGDRPPVKGDWVQTLNEDFETNTLNDSVWSTRLAMIGPPREETQRYRDENVVVADGQVSLIVEQNPGHQYDDPTLPERDLAAGMLSSYDLWKQQYGYFEIRAKMPTAIGLGPTLSLIPDRGAESGLNMHERRTSHDFNGQGMEMDVVYHLTEWGAGRVGISTRWGGPAGTHIQKQWGDRYVYHGPTNDGWHTYGMLWEPDRLVWYIDGIKKGEWHSDAIANVPCYILVTMPMGKLATKEVALEQLPTSWDIDYIRVWQQADRVTLSMSE</sequence>
<dbReference type="InterPro" id="IPR000757">
    <property type="entry name" value="Beta-glucanase-like"/>
</dbReference>
<dbReference type="InterPro" id="IPR050546">
    <property type="entry name" value="Glycosyl_Hydrlase_16"/>
</dbReference>